<dbReference type="eggNOG" id="COG1174">
    <property type="taxonomic scope" value="Bacteria"/>
</dbReference>
<dbReference type="SUPFAM" id="SSF161098">
    <property type="entry name" value="MetI-like"/>
    <property type="match status" value="1"/>
</dbReference>
<dbReference type="GO" id="GO:0031460">
    <property type="term" value="P:glycine betaine transport"/>
    <property type="evidence" value="ECO:0007669"/>
    <property type="project" value="TreeGrafter"/>
</dbReference>
<evidence type="ECO:0000313" key="9">
    <source>
        <dbReference type="EMBL" id="KFJ02480.1"/>
    </source>
</evidence>
<dbReference type="AlphaFoldDB" id="A0A087E3X9"/>
<comment type="similarity">
    <text evidence="6">Belongs to the binding-protein-dependent transport system permease family.</text>
</comment>
<feature type="transmembrane region" description="Helical" evidence="6">
    <location>
        <begin position="179"/>
        <end position="204"/>
    </location>
</feature>
<accession>A0A087E3X9</accession>
<dbReference type="PROSITE" id="PS50928">
    <property type="entry name" value="ABC_TM1"/>
    <property type="match status" value="1"/>
</dbReference>
<feature type="transmembrane region" description="Helical" evidence="6">
    <location>
        <begin position="23"/>
        <end position="43"/>
    </location>
</feature>
<evidence type="ECO:0000256" key="2">
    <source>
        <dbReference type="ARBA" id="ARBA00022448"/>
    </source>
</evidence>
<keyword evidence="10" id="KW-1185">Reference proteome</keyword>
<dbReference type="Gene3D" id="1.10.3720.10">
    <property type="entry name" value="MetI-like"/>
    <property type="match status" value="1"/>
</dbReference>
<keyword evidence="3 6" id="KW-0812">Transmembrane</keyword>
<keyword evidence="5 6" id="KW-0472">Membrane</keyword>
<sequence length="245" mass="26024">MAWTLNNLALIVSLTADHLQQSLIAIVAGFALSLPLGWAAWRVRWLRSTILTATGVLYTIPSLALLLILPVAIGYPATSEVNLIVALTIYAIAIMVRAVVEGLDSVDASAREAATAIGYGSTRRFWTVDLPLAGPVILAGVRVAAVSTISLATVGILVGVTNLGYLFTDGLQRRIIAEVLAGIVAVAVIAVVIDLILLCVGRLVMPWTHASHARTRRQISTTRTLQASQTSRTPASTPARSEELR</sequence>
<feature type="transmembrane region" description="Helical" evidence="6">
    <location>
        <begin position="55"/>
        <end position="75"/>
    </location>
</feature>
<evidence type="ECO:0000256" key="1">
    <source>
        <dbReference type="ARBA" id="ARBA00004141"/>
    </source>
</evidence>
<keyword evidence="2 6" id="KW-0813">Transport</keyword>
<evidence type="ECO:0000256" key="7">
    <source>
        <dbReference type="SAM" id="MobiDB-lite"/>
    </source>
</evidence>
<evidence type="ECO:0000259" key="8">
    <source>
        <dbReference type="PROSITE" id="PS50928"/>
    </source>
</evidence>
<comment type="subcellular location">
    <subcellularLocation>
        <location evidence="6">Cell membrane</location>
        <topology evidence="6">Multi-pass membrane protein</topology>
    </subcellularLocation>
    <subcellularLocation>
        <location evidence="1">Membrane</location>
        <topology evidence="1">Multi-pass membrane protein</topology>
    </subcellularLocation>
</comment>
<evidence type="ECO:0000256" key="4">
    <source>
        <dbReference type="ARBA" id="ARBA00022989"/>
    </source>
</evidence>
<evidence type="ECO:0000256" key="6">
    <source>
        <dbReference type="RuleBase" id="RU363032"/>
    </source>
</evidence>
<dbReference type="GO" id="GO:0055085">
    <property type="term" value="P:transmembrane transport"/>
    <property type="evidence" value="ECO:0007669"/>
    <property type="project" value="InterPro"/>
</dbReference>
<name>A0A087E3X9_9BIFI</name>
<feature type="transmembrane region" description="Helical" evidence="6">
    <location>
        <begin position="81"/>
        <end position="100"/>
    </location>
</feature>
<protein>
    <submittedName>
        <fullName evidence="9">Osmoprotectant (Glycine betaine/carnitine/choline/L-proline) ABC transporter inner membrane subunit</fullName>
    </submittedName>
</protein>
<dbReference type="InterPro" id="IPR051204">
    <property type="entry name" value="ABC_transp_perm/SBD"/>
</dbReference>
<dbReference type="OrthoDB" id="3233284at2"/>
<dbReference type="Pfam" id="PF00528">
    <property type="entry name" value="BPD_transp_1"/>
    <property type="match status" value="1"/>
</dbReference>
<organism evidence="9 10">
    <name type="scientific">Bifidobacterium subtile</name>
    <dbReference type="NCBI Taxonomy" id="77635"/>
    <lineage>
        <taxon>Bacteria</taxon>
        <taxon>Bacillati</taxon>
        <taxon>Actinomycetota</taxon>
        <taxon>Actinomycetes</taxon>
        <taxon>Bifidobacteriales</taxon>
        <taxon>Bifidobacteriaceae</taxon>
        <taxon>Bifidobacterium</taxon>
    </lineage>
</organism>
<dbReference type="RefSeq" id="WP_024464228.1">
    <property type="nucleotide sequence ID" value="NZ_CP062939.1"/>
</dbReference>
<gene>
    <name evidence="9" type="ORF">BISU_1679</name>
</gene>
<feature type="domain" description="ABC transmembrane type-1" evidence="8">
    <location>
        <begin position="15"/>
        <end position="197"/>
    </location>
</feature>
<feature type="compositionally biased region" description="Polar residues" evidence="7">
    <location>
        <begin position="218"/>
        <end position="239"/>
    </location>
</feature>
<dbReference type="STRING" id="77635.BISU_1679"/>
<dbReference type="InterPro" id="IPR000515">
    <property type="entry name" value="MetI-like"/>
</dbReference>
<dbReference type="EMBL" id="JGZR01000008">
    <property type="protein sequence ID" value="KFJ02480.1"/>
    <property type="molecule type" value="Genomic_DNA"/>
</dbReference>
<keyword evidence="4 6" id="KW-1133">Transmembrane helix</keyword>
<dbReference type="InterPro" id="IPR035906">
    <property type="entry name" value="MetI-like_sf"/>
</dbReference>
<feature type="transmembrane region" description="Helical" evidence="6">
    <location>
        <begin position="143"/>
        <end position="167"/>
    </location>
</feature>
<dbReference type="PANTHER" id="PTHR30177">
    <property type="entry name" value="GLYCINE BETAINE/L-PROLINE TRANSPORT SYSTEM PERMEASE PROTEIN PROW"/>
    <property type="match status" value="1"/>
</dbReference>
<dbReference type="GO" id="GO:0005886">
    <property type="term" value="C:plasma membrane"/>
    <property type="evidence" value="ECO:0007669"/>
    <property type="project" value="UniProtKB-SubCell"/>
</dbReference>
<comment type="caution">
    <text evidence="9">The sequence shown here is derived from an EMBL/GenBank/DDBJ whole genome shotgun (WGS) entry which is preliminary data.</text>
</comment>
<evidence type="ECO:0000313" key="10">
    <source>
        <dbReference type="Proteomes" id="UP000029055"/>
    </source>
</evidence>
<reference evidence="9 10" key="1">
    <citation type="submission" date="2014-03" db="EMBL/GenBank/DDBJ databases">
        <title>Genomics of Bifidobacteria.</title>
        <authorList>
            <person name="Ventura M."/>
            <person name="Milani C."/>
            <person name="Lugli G.A."/>
        </authorList>
    </citation>
    <scope>NUCLEOTIDE SEQUENCE [LARGE SCALE GENOMIC DNA]</scope>
    <source>
        <strain evidence="9 10">LMG 11597</strain>
    </source>
</reference>
<evidence type="ECO:0000256" key="3">
    <source>
        <dbReference type="ARBA" id="ARBA00022692"/>
    </source>
</evidence>
<feature type="region of interest" description="Disordered" evidence="7">
    <location>
        <begin position="215"/>
        <end position="245"/>
    </location>
</feature>
<evidence type="ECO:0000256" key="5">
    <source>
        <dbReference type="ARBA" id="ARBA00023136"/>
    </source>
</evidence>
<dbReference type="CDD" id="cd06261">
    <property type="entry name" value="TM_PBP2"/>
    <property type="match status" value="1"/>
</dbReference>
<dbReference type="Proteomes" id="UP000029055">
    <property type="component" value="Unassembled WGS sequence"/>
</dbReference>
<proteinExistence type="inferred from homology"/>
<dbReference type="PANTHER" id="PTHR30177:SF4">
    <property type="entry name" value="OSMOPROTECTANT IMPORT PERMEASE PROTEIN OSMW"/>
    <property type="match status" value="1"/>
</dbReference>